<keyword evidence="4" id="KW-1185">Reference proteome</keyword>
<feature type="transmembrane region" description="Helical" evidence="1">
    <location>
        <begin position="97"/>
        <end position="114"/>
    </location>
</feature>
<dbReference type="RefSeq" id="WP_345356990.1">
    <property type="nucleotide sequence ID" value="NZ_BAABII010000003.1"/>
</dbReference>
<protein>
    <submittedName>
        <fullName evidence="3">DUF418 domain-containing protein</fullName>
    </submittedName>
</protein>
<feature type="domain" description="DUF418" evidence="2">
    <location>
        <begin position="220"/>
        <end position="371"/>
    </location>
</feature>
<sequence>MSAVRTERPTRRIAAIDVVRGVAILGTLGTNIWIFTHPSGPFSLFPDTTGVAGAVETGLRAVANGKFLALLTLLFGVGLELQYRSAVRRGMRWPGRYLWRAALLFVEGLLHYVLVFEYDVLMSYAVTSMLVAYLIGRSDRAQRSWMVAAGALHVLLVAAGTAGQLTDSWPQTNPSTALYTSGSWLDQVHARLTDWAQFRAEAMFILPMSVLLFLAGARLLRAGAFAADGQPLRNRLMAWGFGLGLPLNALTTAAGPDWALVDRYLVPPVVAIGLLGLVPTILFGLRGDPGPLHRGLTSVGRTALSCYVFQNLVASIVCYGWGFGLAARFDEFRPWWVFGLWAAICATFMVLATWWLRHFERGPLEAAWNWAYQRPFRGRS</sequence>
<feature type="transmembrane region" description="Helical" evidence="1">
    <location>
        <begin position="145"/>
        <end position="165"/>
    </location>
</feature>
<evidence type="ECO:0000313" key="4">
    <source>
        <dbReference type="Proteomes" id="UP001564626"/>
    </source>
</evidence>
<name>A0ABV4CRJ4_9PSEU</name>
<comment type="caution">
    <text evidence="3">The sequence shown here is derived from an EMBL/GenBank/DDBJ whole genome shotgun (WGS) entry which is preliminary data.</text>
</comment>
<proteinExistence type="predicted"/>
<evidence type="ECO:0000313" key="3">
    <source>
        <dbReference type="EMBL" id="MEY8042416.1"/>
    </source>
</evidence>
<feature type="transmembrane region" description="Helical" evidence="1">
    <location>
        <begin position="335"/>
        <end position="356"/>
    </location>
</feature>
<dbReference type="InterPro" id="IPR052529">
    <property type="entry name" value="Bact_Transport_Assoc"/>
</dbReference>
<feature type="transmembrane region" description="Helical" evidence="1">
    <location>
        <begin position="306"/>
        <end position="329"/>
    </location>
</feature>
<keyword evidence="1" id="KW-1133">Transmembrane helix</keyword>
<keyword evidence="1" id="KW-0472">Membrane</keyword>
<gene>
    <name evidence="3" type="ORF">AB8O55_23650</name>
</gene>
<feature type="transmembrane region" description="Helical" evidence="1">
    <location>
        <begin position="236"/>
        <end position="253"/>
    </location>
</feature>
<feature type="transmembrane region" description="Helical" evidence="1">
    <location>
        <begin position="67"/>
        <end position="85"/>
    </location>
</feature>
<dbReference type="Proteomes" id="UP001564626">
    <property type="component" value="Unassembled WGS sequence"/>
</dbReference>
<reference evidence="3 4" key="1">
    <citation type="submission" date="2024-08" db="EMBL/GenBank/DDBJ databases">
        <title>Genome mining of Saccharopolyspora cebuensis PGLac3 from Nigerian medicinal plant.</title>
        <authorList>
            <person name="Ezeobiora C.E."/>
            <person name="Igbokwe N.H."/>
            <person name="Amin D.H."/>
            <person name="Mendie U.E."/>
        </authorList>
    </citation>
    <scope>NUCLEOTIDE SEQUENCE [LARGE SCALE GENOMIC DNA]</scope>
    <source>
        <strain evidence="3 4">PGLac3</strain>
    </source>
</reference>
<dbReference type="Pfam" id="PF04235">
    <property type="entry name" value="DUF418"/>
    <property type="match status" value="1"/>
</dbReference>
<dbReference type="InterPro" id="IPR007349">
    <property type="entry name" value="DUF418"/>
</dbReference>
<feature type="transmembrane region" description="Helical" evidence="1">
    <location>
        <begin position="120"/>
        <end position="136"/>
    </location>
</feature>
<evidence type="ECO:0000256" key="1">
    <source>
        <dbReference type="SAM" id="Phobius"/>
    </source>
</evidence>
<keyword evidence="1" id="KW-0812">Transmembrane</keyword>
<feature type="transmembrane region" description="Helical" evidence="1">
    <location>
        <begin position="265"/>
        <end position="285"/>
    </location>
</feature>
<feature type="transmembrane region" description="Helical" evidence="1">
    <location>
        <begin position="202"/>
        <end position="224"/>
    </location>
</feature>
<feature type="transmembrane region" description="Helical" evidence="1">
    <location>
        <begin position="12"/>
        <end position="35"/>
    </location>
</feature>
<dbReference type="EMBL" id="JBGEHV010000056">
    <property type="protein sequence ID" value="MEY8042416.1"/>
    <property type="molecule type" value="Genomic_DNA"/>
</dbReference>
<evidence type="ECO:0000259" key="2">
    <source>
        <dbReference type="Pfam" id="PF04235"/>
    </source>
</evidence>
<accession>A0ABV4CRJ4</accession>
<dbReference type="PANTHER" id="PTHR30590:SF2">
    <property type="entry name" value="INNER MEMBRANE PROTEIN"/>
    <property type="match status" value="1"/>
</dbReference>
<organism evidence="3 4">
    <name type="scientific">Saccharopolyspora cebuensis</name>
    <dbReference type="NCBI Taxonomy" id="418759"/>
    <lineage>
        <taxon>Bacteria</taxon>
        <taxon>Bacillati</taxon>
        <taxon>Actinomycetota</taxon>
        <taxon>Actinomycetes</taxon>
        <taxon>Pseudonocardiales</taxon>
        <taxon>Pseudonocardiaceae</taxon>
        <taxon>Saccharopolyspora</taxon>
    </lineage>
</organism>
<dbReference type="PANTHER" id="PTHR30590">
    <property type="entry name" value="INNER MEMBRANE PROTEIN"/>
    <property type="match status" value="1"/>
</dbReference>